<dbReference type="EMBL" id="JBBNAF010000006">
    <property type="protein sequence ID" value="KAK9134854.1"/>
    <property type="molecule type" value="Genomic_DNA"/>
</dbReference>
<accession>A0AAP0JJ97</accession>
<dbReference type="Pfam" id="PF03004">
    <property type="entry name" value="Transposase_24"/>
    <property type="match status" value="1"/>
</dbReference>
<dbReference type="InterPro" id="IPR004252">
    <property type="entry name" value="Probable_transposase_24"/>
</dbReference>
<gene>
    <name evidence="1" type="ORF">Syun_014184</name>
</gene>
<proteinExistence type="predicted"/>
<organism evidence="1 2">
    <name type="scientific">Stephania yunnanensis</name>
    <dbReference type="NCBI Taxonomy" id="152371"/>
    <lineage>
        <taxon>Eukaryota</taxon>
        <taxon>Viridiplantae</taxon>
        <taxon>Streptophyta</taxon>
        <taxon>Embryophyta</taxon>
        <taxon>Tracheophyta</taxon>
        <taxon>Spermatophyta</taxon>
        <taxon>Magnoliopsida</taxon>
        <taxon>Ranunculales</taxon>
        <taxon>Menispermaceae</taxon>
        <taxon>Menispermoideae</taxon>
        <taxon>Cissampelideae</taxon>
        <taxon>Stephania</taxon>
    </lineage>
</organism>
<dbReference type="AlphaFoldDB" id="A0AAP0JJ97"/>
<protein>
    <submittedName>
        <fullName evidence="1">Uncharacterized protein</fullName>
    </submittedName>
</protein>
<dbReference type="Proteomes" id="UP001420932">
    <property type="component" value="Unassembled WGS sequence"/>
</dbReference>
<name>A0AAP0JJ97_9MAGN</name>
<dbReference type="InterPro" id="IPR018247">
    <property type="entry name" value="EF_Hand_1_Ca_BS"/>
</dbReference>
<comment type="caution">
    <text evidence="1">The sequence shown here is derived from an EMBL/GenBank/DDBJ whole genome shotgun (WGS) entry which is preliminary data.</text>
</comment>
<evidence type="ECO:0000313" key="1">
    <source>
        <dbReference type="EMBL" id="KAK9134854.1"/>
    </source>
</evidence>
<reference evidence="1 2" key="1">
    <citation type="submission" date="2024-01" db="EMBL/GenBank/DDBJ databases">
        <title>Genome assemblies of Stephania.</title>
        <authorList>
            <person name="Yang L."/>
        </authorList>
    </citation>
    <scope>NUCLEOTIDE SEQUENCE [LARGE SCALE GENOMIC DNA]</scope>
    <source>
        <strain evidence="1">YNDBR</strain>
        <tissue evidence="1">Leaf</tissue>
    </source>
</reference>
<sequence>MVFSNYEDILALDKDEDDEVTPNDVFLHVHTNDHDGLTFIDSRSTQFHVTKLARRREEHIQATLDKLICKEKLYYDAVGVCPKGRVYGLGSTCQEENEICRARC</sequence>
<dbReference type="PROSITE" id="PS00018">
    <property type="entry name" value="EF_HAND_1"/>
    <property type="match status" value="1"/>
</dbReference>
<evidence type="ECO:0000313" key="2">
    <source>
        <dbReference type="Proteomes" id="UP001420932"/>
    </source>
</evidence>
<keyword evidence="2" id="KW-1185">Reference proteome</keyword>